<proteinExistence type="predicted"/>
<dbReference type="Proteomes" id="UP000004682">
    <property type="component" value="Unassembled WGS sequence"/>
</dbReference>
<evidence type="ECO:0000313" key="1">
    <source>
        <dbReference type="EMBL" id="EIP85207.1"/>
    </source>
</evidence>
<organism evidence="1 2">
    <name type="scientific">Burkholderia humptydooensis MSMB43</name>
    <dbReference type="NCBI Taxonomy" id="441157"/>
    <lineage>
        <taxon>Bacteria</taxon>
        <taxon>Pseudomonadati</taxon>
        <taxon>Pseudomonadota</taxon>
        <taxon>Betaproteobacteria</taxon>
        <taxon>Burkholderiales</taxon>
        <taxon>Burkholderiaceae</taxon>
        <taxon>Burkholderia</taxon>
        <taxon>pseudomallei group</taxon>
    </lineage>
</organism>
<dbReference type="EMBL" id="JH692068">
    <property type="protein sequence ID" value="EIP85207.1"/>
    <property type="molecule type" value="Genomic_DNA"/>
</dbReference>
<sequence>MTRYQEVTAGPLAGTTQISIILPKFDLSLMSNQFRIRKGNLSGHIHQPPDMVGMGVCEQNCVDRGWFDASKQ</sequence>
<protein>
    <submittedName>
        <fullName evidence="1">Uncharacterized protein</fullName>
    </submittedName>
</protein>
<reference evidence="2" key="1">
    <citation type="journal article" date="2012" name="J. Bacteriol.">
        <title>Revised Genome Sequence of Burkholderia thailandensis MSMB43 with Improved Annotation.</title>
        <authorList>
            <person name="Zhuo Y."/>
            <person name="Liu L."/>
            <person name="Wang Q."/>
            <person name="Liu X."/>
            <person name="Ren B."/>
            <person name="Liu M."/>
            <person name="Ni P."/>
            <person name="Cheng Y.Q."/>
            <person name="Zhang L."/>
        </authorList>
    </citation>
    <scope>NUCLEOTIDE SEQUENCE [LARGE SCALE GENOMIC DNA]</scope>
    <source>
        <strain evidence="2">MSMB43</strain>
    </source>
</reference>
<accession>A0ABN0FYX7</accession>
<gene>
    <name evidence="1" type="ORF">A33K_18157</name>
</gene>
<evidence type="ECO:0000313" key="2">
    <source>
        <dbReference type="Proteomes" id="UP000004682"/>
    </source>
</evidence>
<keyword evidence="2" id="KW-1185">Reference proteome</keyword>
<name>A0ABN0FYX7_9BURK</name>